<evidence type="ECO:0000259" key="7">
    <source>
        <dbReference type="Pfam" id="PF21864"/>
    </source>
</evidence>
<sequence length="269" mass="31230">MECKSDHWLVHLKRPECLFSNYIKCIYYCVRLLAEVVGSEDEAKKRKSTWFGVLRHLDLLFEIDMETLNKLKVLQDVLALLPDYSVSAKTKNDVFLAAPPNRRKNHPTIFACYDKPEIFGRKTLVPILLGFKFSPKTIADSRKTYVEDKEEEMKLLERSVEELESTVDVDTVKGEAERQRLLREELETELQVIRNQMLIVTTSGTSLDVGARDIICRHPVLQSLLEQKDRELQKMEVQIEVLEKNIAEKNAKVWPFCGSFSYITFFLLV</sequence>
<evidence type="ECO:0000256" key="5">
    <source>
        <dbReference type="ARBA" id="ARBA00023175"/>
    </source>
</evidence>
<dbReference type="Pfam" id="PF21864">
    <property type="entry name" value="MORF_dom"/>
    <property type="match status" value="1"/>
</dbReference>
<evidence type="ECO:0000256" key="1">
    <source>
        <dbReference type="ARBA" id="ARBA00022701"/>
    </source>
</evidence>
<feature type="domain" description="MORF/ORRM1/DAG-like MORF" evidence="7">
    <location>
        <begin position="6"/>
        <end position="92"/>
    </location>
</feature>
<evidence type="ECO:0000256" key="6">
    <source>
        <dbReference type="SAM" id="Coils"/>
    </source>
</evidence>
<dbReference type="InterPro" id="IPR044986">
    <property type="entry name" value="KIF15/KIN-12"/>
</dbReference>
<dbReference type="PANTHER" id="PTHR37739:SF8">
    <property type="entry name" value="KINESIN-LIKE PROTEIN KIN-12D"/>
    <property type="match status" value="1"/>
</dbReference>
<evidence type="ECO:0000313" key="9">
    <source>
        <dbReference type="Proteomes" id="UP000631114"/>
    </source>
</evidence>
<dbReference type="GO" id="GO:0005874">
    <property type="term" value="C:microtubule"/>
    <property type="evidence" value="ECO:0007669"/>
    <property type="project" value="UniProtKB-KW"/>
</dbReference>
<dbReference type="Proteomes" id="UP000631114">
    <property type="component" value="Unassembled WGS sequence"/>
</dbReference>
<keyword evidence="4 6" id="KW-0175">Coiled coil</keyword>
<keyword evidence="1" id="KW-0493">Microtubule</keyword>
<keyword evidence="2" id="KW-0547">Nucleotide-binding</keyword>
<evidence type="ECO:0000256" key="4">
    <source>
        <dbReference type="ARBA" id="ARBA00023054"/>
    </source>
</evidence>
<protein>
    <recommendedName>
        <fullName evidence="7">MORF/ORRM1/DAG-like MORF domain-containing protein</fullName>
    </recommendedName>
</protein>
<gene>
    <name evidence="8" type="ORF">IFM89_026851</name>
</gene>
<keyword evidence="9" id="KW-1185">Reference proteome</keyword>
<keyword evidence="3" id="KW-0067">ATP-binding</keyword>
<organism evidence="8 9">
    <name type="scientific">Coptis chinensis</name>
    <dbReference type="NCBI Taxonomy" id="261450"/>
    <lineage>
        <taxon>Eukaryota</taxon>
        <taxon>Viridiplantae</taxon>
        <taxon>Streptophyta</taxon>
        <taxon>Embryophyta</taxon>
        <taxon>Tracheophyta</taxon>
        <taxon>Spermatophyta</taxon>
        <taxon>Magnoliopsida</taxon>
        <taxon>Ranunculales</taxon>
        <taxon>Ranunculaceae</taxon>
        <taxon>Coptidoideae</taxon>
        <taxon>Coptis</taxon>
    </lineage>
</organism>
<feature type="coiled-coil region" evidence="6">
    <location>
        <begin position="146"/>
        <end position="196"/>
    </location>
</feature>
<dbReference type="PANTHER" id="PTHR37739">
    <property type="entry name" value="KINESIN-LIKE PROTEIN KIN-12D"/>
    <property type="match status" value="1"/>
</dbReference>
<evidence type="ECO:0000256" key="2">
    <source>
        <dbReference type="ARBA" id="ARBA00022741"/>
    </source>
</evidence>
<dbReference type="GO" id="GO:0005524">
    <property type="term" value="F:ATP binding"/>
    <property type="evidence" value="ECO:0007669"/>
    <property type="project" value="UniProtKB-KW"/>
</dbReference>
<feature type="coiled-coil region" evidence="6">
    <location>
        <begin position="225"/>
        <end position="252"/>
    </location>
</feature>
<dbReference type="InterPro" id="IPR054059">
    <property type="entry name" value="MORF/ORRM1/DAG-like_MORF"/>
</dbReference>
<evidence type="ECO:0000313" key="8">
    <source>
        <dbReference type="EMBL" id="KAF9606589.1"/>
    </source>
</evidence>
<comment type="caution">
    <text evidence="8">The sequence shown here is derived from an EMBL/GenBank/DDBJ whole genome shotgun (WGS) entry which is preliminary data.</text>
</comment>
<name>A0A835HXH8_9MAGN</name>
<reference evidence="8 9" key="1">
    <citation type="submission" date="2020-10" db="EMBL/GenBank/DDBJ databases">
        <title>The Coptis chinensis genome and diversification of protoberbering-type alkaloids.</title>
        <authorList>
            <person name="Wang B."/>
            <person name="Shu S."/>
            <person name="Song C."/>
            <person name="Liu Y."/>
        </authorList>
    </citation>
    <scope>NUCLEOTIDE SEQUENCE [LARGE SCALE GENOMIC DNA]</scope>
    <source>
        <strain evidence="8">HL-2020</strain>
        <tissue evidence="8">Leaf</tissue>
    </source>
</reference>
<dbReference type="EMBL" id="JADFTS010000005">
    <property type="protein sequence ID" value="KAF9606589.1"/>
    <property type="molecule type" value="Genomic_DNA"/>
</dbReference>
<dbReference type="AlphaFoldDB" id="A0A835HXH8"/>
<evidence type="ECO:0000256" key="3">
    <source>
        <dbReference type="ARBA" id="ARBA00022840"/>
    </source>
</evidence>
<accession>A0A835HXH8</accession>
<keyword evidence="5" id="KW-0505">Motor protein</keyword>
<proteinExistence type="predicted"/>